<protein>
    <submittedName>
        <fullName evidence="1">Surface antigen BspA-like</fullName>
    </submittedName>
</protein>
<dbReference type="Gene3D" id="3.40.50.12480">
    <property type="match status" value="1"/>
</dbReference>
<dbReference type="STRING" id="5722.A2FWU6"/>
<accession>A2FWU6</accession>
<name>A2FWU6_TRIV3</name>
<dbReference type="InParanoid" id="A2FWU6"/>
<dbReference type="Gene3D" id="3.80.10.10">
    <property type="entry name" value="Ribonuclease Inhibitor"/>
    <property type="match status" value="4"/>
</dbReference>
<dbReference type="EMBL" id="DS114093">
    <property type="protein sequence ID" value="EAX90631.1"/>
    <property type="molecule type" value="Genomic_DNA"/>
</dbReference>
<dbReference type="AlphaFoldDB" id="A2FWU6"/>
<dbReference type="SMR" id="A2FWU6"/>
<dbReference type="PANTHER" id="PTHR45661:SF3">
    <property type="entry name" value="IG-LIKE DOMAIN-CONTAINING PROTEIN"/>
    <property type="match status" value="1"/>
</dbReference>
<dbReference type="Pfam" id="PF13306">
    <property type="entry name" value="LRR_5"/>
    <property type="match status" value="5"/>
</dbReference>
<dbReference type="InterPro" id="IPR032675">
    <property type="entry name" value="LRR_dom_sf"/>
</dbReference>
<dbReference type="SUPFAM" id="SSF52058">
    <property type="entry name" value="L domain-like"/>
    <property type="match status" value="2"/>
</dbReference>
<dbReference type="VEuPathDB" id="TrichDB:TVAGG3_0727200"/>
<dbReference type="RefSeq" id="XP_001303561.1">
    <property type="nucleotide sequence ID" value="XM_001303560.1"/>
</dbReference>
<dbReference type="InterPro" id="IPR053139">
    <property type="entry name" value="Surface_bspA-like"/>
</dbReference>
<reference evidence="1" key="2">
    <citation type="journal article" date="2007" name="Science">
        <title>Draft genome sequence of the sexually transmitted pathogen Trichomonas vaginalis.</title>
        <authorList>
            <person name="Carlton J.M."/>
            <person name="Hirt R.P."/>
            <person name="Silva J.C."/>
            <person name="Delcher A.L."/>
            <person name="Schatz M."/>
            <person name="Zhao Q."/>
            <person name="Wortman J.R."/>
            <person name="Bidwell S.L."/>
            <person name="Alsmark U.C.M."/>
            <person name="Besteiro S."/>
            <person name="Sicheritz-Ponten T."/>
            <person name="Noel C.J."/>
            <person name="Dacks J.B."/>
            <person name="Foster P.G."/>
            <person name="Simillion C."/>
            <person name="Van de Peer Y."/>
            <person name="Miranda-Saavedra D."/>
            <person name="Barton G.J."/>
            <person name="Westrop G.D."/>
            <person name="Mueller S."/>
            <person name="Dessi D."/>
            <person name="Fiori P.L."/>
            <person name="Ren Q."/>
            <person name="Paulsen I."/>
            <person name="Zhang H."/>
            <person name="Bastida-Corcuera F.D."/>
            <person name="Simoes-Barbosa A."/>
            <person name="Brown M.T."/>
            <person name="Hayes R.D."/>
            <person name="Mukherjee M."/>
            <person name="Okumura C.Y."/>
            <person name="Schneider R."/>
            <person name="Smith A.J."/>
            <person name="Vanacova S."/>
            <person name="Villalvazo M."/>
            <person name="Haas B.J."/>
            <person name="Pertea M."/>
            <person name="Feldblyum T.V."/>
            <person name="Utterback T.R."/>
            <person name="Shu C.L."/>
            <person name="Osoegawa K."/>
            <person name="de Jong P.J."/>
            <person name="Hrdy I."/>
            <person name="Horvathova L."/>
            <person name="Zubacova Z."/>
            <person name="Dolezal P."/>
            <person name="Malik S.B."/>
            <person name="Logsdon J.M. Jr."/>
            <person name="Henze K."/>
            <person name="Gupta A."/>
            <person name="Wang C.C."/>
            <person name="Dunne R.L."/>
            <person name="Upcroft J.A."/>
            <person name="Upcroft P."/>
            <person name="White O."/>
            <person name="Salzberg S.L."/>
            <person name="Tang P."/>
            <person name="Chiu C.-H."/>
            <person name="Lee Y.-S."/>
            <person name="Embley T.M."/>
            <person name="Coombs G.H."/>
            <person name="Mottram J.C."/>
            <person name="Tachezy J."/>
            <person name="Fraser-Liggett C.M."/>
            <person name="Johnson P.J."/>
        </authorList>
    </citation>
    <scope>NUCLEOTIDE SEQUENCE [LARGE SCALE GENOMIC DNA]</scope>
    <source>
        <strain evidence="1">G3</strain>
    </source>
</reference>
<sequence>MSSPETYNNDNTILSSSENSVNVDVKQSCETIYGLYAGNECKDFAFKGSQKTLLSINFPIGSRLSDINDCAFYQCTKLSSVDFSNCQFLTKIGSYAFSGCKSLTNVILPTHLKAISPFCFESTSISSISIPNEITSLESSCFQSCSKLKNVIINVESNLKEFNANVFNDAIVETLFLPKSATSISDYAFVGSLSLKEFSIDPLNPSYSVSDGALFNKDQTRLVRFPANKSKTYTIPEKVTSIAACSFAHSIIESIQFSNNFRSIGEWAFVSSNLKSIEIPDTVTNINDGAFFDCSSLSSLVIGKGMKVISNYCFRQTNISSITIPSGITTIGVYAFDGCKNLKEVVLPSTLKNLGGSCFPITTKLTFSEESDFMIDDQMIVYNKAKTKVVMCLNQSDSYIIPSTVQILNNDVFKSNKIVNKIEFEPESQLTDIYDGAFSGCDKLSSINIPLTVSKFGKNSFSGCNSLQTIFFGDNLSMISDNCFENCISLRTISFVDINVSANISQYAFNGCSSLSSVTLKKGILSLDMFCFSGCTSLNKINIPSTVVFIGTNVFQNTNIETITFSPDSHMRVLNQYVFSGCNTLRSIENIPSGIESIESNCFEFTNLETFTVPVSTVSISDYAFRGCTSLRVFTIPSGCLLSNIGNFIFRGCTSLSVIECDNSEHFVVDNGALFNKERSNLIYFPPASSIKFFCFSQNVKSISSSAFFGCKHLEGIMIPDNSIETIGFSAFSECTSLKYINIPLCVKTIEQNAFSGCINLHCGVNIQNKTRSHIDNIVVSSGLSINSMKSCSLITCKQIHYQNPVSNSYLYVFILM</sequence>
<dbReference type="VEuPathDB" id="TrichDB:TVAG_437750"/>
<gene>
    <name evidence="1" type="ORF">TVAG_437750</name>
</gene>
<dbReference type="KEGG" id="tva:4748318"/>
<evidence type="ECO:0000313" key="1">
    <source>
        <dbReference type="EMBL" id="EAX90631.1"/>
    </source>
</evidence>
<dbReference type="Proteomes" id="UP000001542">
    <property type="component" value="Unassembled WGS sequence"/>
</dbReference>
<evidence type="ECO:0000313" key="2">
    <source>
        <dbReference type="Proteomes" id="UP000001542"/>
    </source>
</evidence>
<organism evidence="1 2">
    <name type="scientific">Trichomonas vaginalis (strain ATCC PRA-98 / G3)</name>
    <dbReference type="NCBI Taxonomy" id="412133"/>
    <lineage>
        <taxon>Eukaryota</taxon>
        <taxon>Metamonada</taxon>
        <taxon>Parabasalia</taxon>
        <taxon>Trichomonadida</taxon>
        <taxon>Trichomonadidae</taxon>
        <taxon>Trichomonas</taxon>
    </lineage>
</organism>
<proteinExistence type="predicted"/>
<dbReference type="PANTHER" id="PTHR45661">
    <property type="entry name" value="SURFACE ANTIGEN"/>
    <property type="match status" value="1"/>
</dbReference>
<reference evidence="1" key="1">
    <citation type="submission" date="2006-10" db="EMBL/GenBank/DDBJ databases">
        <authorList>
            <person name="Amadeo P."/>
            <person name="Zhao Q."/>
            <person name="Wortman J."/>
            <person name="Fraser-Liggett C."/>
            <person name="Carlton J."/>
        </authorList>
    </citation>
    <scope>NUCLEOTIDE SEQUENCE</scope>
    <source>
        <strain evidence="1">G3</strain>
    </source>
</reference>
<keyword evidence="2" id="KW-1185">Reference proteome</keyword>
<dbReference type="InterPro" id="IPR026906">
    <property type="entry name" value="LRR_5"/>
</dbReference>